<evidence type="ECO:0000256" key="2">
    <source>
        <dbReference type="ARBA" id="ARBA00007074"/>
    </source>
</evidence>
<evidence type="ECO:0000313" key="12">
    <source>
        <dbReference type="EMBL" id="SKA00215.1"/>
    </source>
</evidence>
<protein>
    <submittedName>
        <fullName evidence="12">Murein DD-endopeptidase MepS/Murein LD-carboxypeptidase</fullName>
        <ecNumber evidence="12">3.4.-.-</ecNumber>
    </submittedName>
</protein>
<dbReference type="PROSITE" id="PS51257">
    <property type="entry name" value="PROKAR_LIPOPROTEIN"/>
    <property type="match status" value="1"/>
</dbReference>
<keyword evidence="12" id="KW-0121">Carboxypeptidase</keyword>
<evidence type="ECO:0000256" key="3">
    <source>
        <dbReference type="ARBA" id="ARBA00022670"/>
    </source>
</evidence>
<dbReference type="Proteomes" id="UP000191116">
    <property type="component" value="Unassembled WGS sequence"/>
</dbReference>
<dbReference type="InterPro" id="IPR038765">
    <property type="entry name" value="Papain-like_cys_pep_sf"/>
</dbReference>
<dbReference type="PANTHER" id="PTHR47360:SF3">
    <property type="entry name" value="MUREIN DD-ENDOPEPTIDASE MEPS_MUREIN LD-CARBOXYPEPTIDASE"/>
    <property type="match status" value="1"/>
</dbReference>
<evidence type="ECO:0000256" key="7">
    <source>
        <dbReference type="ARBA" id="ARBA00023136"/>
    </source>
</evidence>
<evidence type="ECO:0000259" key="11">
    <source>
        <dbReference type="PROSITE" id="PS51935"/>
    </source>
</evidence>
<evidence type="ECO:0000256" key="4">
    <source>
        <dbReference type="ARBA" id="ARBA00022729"/>
    </source>
</evidence>
<feature type="signal peptide" evidence="10">
    <location>
        <begin position="1"/>
        <end position="26"/>
    </location>
</feature>
<evidence type="ECO:0000256" key="9">
    <source>
        <dbReference type="ARBA" id="ARBA00023288"/>
    </source>
</evidence>
<keyword evidence="6" id="KW-0788">Thiol protease</keyword>
<dbReference type="InterPro" id="IPR000064">
    <property type="entry name" value="NLP_P60_dom"/>
</dbReference>
<dbReference type="GO" id="GO:0016020">
    <property type="term" value="C:membrane"/>
    <property type="evidence" value="ECO:0007669"/>
    <property type="project" value="UniProtKB-SubCell"/>
</dbReference>
<dbReference type="InterPro" id="IPR052062">
    <property type="entry name" value="Murein_DD/LD_carboxypeptidase"/>
</dbReference>
<keyword evidence="4 10" id="KW-0732">Signal</keyword>
<dbReference type="PROSITE" id="PS51935">
    <property type="entry name" value="NLPC_P60"/>
    <property type="match status" value="1"/>
</dbReference>
<dbReference type="GO" id="GO:0006508">
    <property type="term" value="P:proteolysis"/>
    <property type="evidence" value="ECO:0007669"/>
    <property type="project" value="UniProtKB-KW"/>
</dbReference>
<dbReference type="AlphaFoldDB" id="A0A1T4Q941"/>
<dbReference type="GO" id="GO:0004180">
    <property type="term" value="F:carboxypeptidase activity"/>
    <property type="evidence" value="ECO:0007669"/>
    <property type="project" value="UniProtKB-KW"/>
</dbReference>
<comment type="subcellular location">
    <subcellularLocation>
        <location evidence="1">Membrane</location>
        <topology evidence="1">Lipid-anchor</topology>
    </subcellularLocation>
</comment>
<accession>A0A1T4Q941</accession>
<dbReference type="SUPFAM" id="SSF54001">
    <property type="entry name" value="Cysteine proteinases"/>
    <property type="match status" value="1"/>
</dbReference>
<comment type="similarity">
    <text evidence="2">Belongs to the peptidase C40 family.</text>
</comment>
<evidence type="ECO:0000256" key="6">
    <source>
        <dbReference type="ARBA" id="ARBA00022807"/>
    </source>
</evidence>
<evidence type="ECO:0000256" key="10">
    <source>
        <dbReference type="SAM" id="SignalP"/>
    </source>
</evidence>
<dbReference type="PANTHER" id="PTHR47360">
    <property type="entry name" value="MUREIN DD-ENDOPEPTIDASE MEPS/MUREIN LD-CARBOXYPEPTIDASE"/>
    <property type="match status" value="1"/>
</dbReference>
<dbReference type="Pfam" id="PF00877">
    <property type="entry name" value="NLPC_P60"/>
    <property type="match status" value="1"/>
</dbReference>
<evidence type="ECO:0000256" key="8">
    <source>
        <dbReference type="ARBA" id="ARBA00023139"/>
    </source>
</evidence>
<keyword evidence="8" id="KW-0564">Palmitate</keyword>
<dbReference type="EC" id="3.4.-.-" evidence="12"/>
<evidence type="ECO:0000313" key="13">
    <source>
        <dbReference type="Proteomes" id="UP000191116"/>
    </source>
</evidence>
<sequence>MKNGSLTKKTILVLLTLLSMVGCSSAPTDTTNTEKTLTSAPKHDTAKILPVHNNMFDGVYHNWKGTPYRYGGSSKKGIDCSAFVQVGYSSVYQKSLPRTTLELVKKGKQVKRHNAKEGDLVFFRTGRNSRHVGIYLGNLEFLHASQSKGVIISRLDNPYWKRHFWQIRRLDKY</sequence>
<dbReference type="GO" id="GO:0008234">
    <property type="term" value="F:cysteine-type peptidase activity"/>
    <property type="evidence" value="ECO:0007669"/>
    <property type="project" value="UniProtKB-KW"/>
</dbReference>
<keyword evidence="7" id="KW-0472">Membrane</keyword>
<keyword evidence="3" id="KW-0645">Protease</keyword>
<feature type="chain" id="PRO_5012256241" evidence="10">
    <location>
        <begin position="27"/>
        <end position="173"/>
    </location>
</feature>
<name>A0A1T4Q941_9GAMM</name>
<dbReference type="EMBL" id="FUWP01000003">
    <property type="protein sequence ID" value="SKA00215.1"/>
    <property type="molecule type" value="Genomic_DNA"/>
</dbReference>
<dbReference type="Gene3D" id="3.90.1720.10">
    <property type="entry name" value="endopeptidase domain like (from Nostoc punctiforme)"/>
    <property type="match status" value="1"/>
</dbReference>
<keyword evidence="9" id="KW-0449">Lipoprotein</keyword>
<evidence type="ECO:0000256" key="5">
    <source>
        <dbReference type="ARBA" id="ARBA00022801"/>
    </source>
</evidence>
<feature type="domain" description="NlpC/P60" evidence="11">
    <location>
        <begin position="45"/>
        <end position="171"/>
    </location>
</feature>
<proteinExistence type="inferred from homology"/>
<organism evidence="12 13">
    <name type="scientific">Photobacterium toruni</name>
    <dbReference type="NCBI Taxonomy" id="1935446"/>
    <lineage>
        <taxon>Bacteria</taxon>
        <taxon>Pseudomonadati</taxon>
        <taxon>Pseudomonadota</taxon>
        <taxon>Gammaproteobacteria</taxon>
        <taxon>Vibrionales</taxon>
        <taxon>Vibrionaceae</taxon>
        <taxon>Photobacterium</taxon>
    </lineage>
</organism>
<evidence type="ECO:0000256" key="1">
    <source>
        <dbReference type="ARBA" id="ARBA00004635"/>
    </source>
</evidence>
<gene>
    <name evidence="12" type="primary">mepS_1</name>
    <name evidence="12" type="ORF">CZ814_00968</name>
</gene>
<reference evidence="12 13" key="1">
    <citation type="submission" date="2017-02" db="EMBL/GenBank/DDBJ databases">
        <authorList>
            <person name="Peterson S.W."/>
        </authorList>
    </citation>
    <scope>NUCLEOTIDE SEQUENCE [LARGE SCALE GENOMIC DNA]</scope>
    <source>
        <strain evidence="12 13">CECT 9189</strain>
    </source>
</reference>
<keyword evidence="5 12" id="KW-0378">Hydrolase</keyword>